<dbReference type="KEGG" id="ota:OT_ostta09g01690"/>
<dbReference type="OrthoDB" id="10619039at2759"/>
<evidence type="ECO:0000313" key="4">
    <source>
        <dbReference type="Proteomes" id="UP000009170"/>
    </source>
</evidence>
<dbReference type="InParanoid" id="A0A090MA92"/>
<organism evidence="3 4">
    <name type="scientific">Ostreococcus tauri</name>
    <name type="common">Marine green alga</name>
    <dbReference type="NCBI Taxonomy" id="70448"/>
    <lineage>
        <taxon>Eukaryota</taxon>
        <taxon>Viridiplantae</taxon>
        <taxon>Chlorophyta</taxon>
        <taxon>Mamiellophyceae</taxon>
        <taxon>Mamiellales</taxon>
        <taxon>Bathycoccaceae</taxon>
        <taxon>Ostreococcus</taxon>
    </lineage>
</organism>
<dbReference type="AlphaFoldDB" id="A0A090MA92"/>
<feature type="transmembrane region" description="Helical" evidence="1">
    <location>
        <begin position="343"/>
        <end position="363"/>
    </location>
</feature>
<dbReference type="Proteomes" id="UP000009170">
    <property type="component" value="Unassembled WGS sequence"/>
</dbReference>
<proteinExistence type="predicted"/>
<feature type="signal peptide" evidence="2">
    <location>
        <begin position="1"/>
        <end position="39"/>
    </location>
</feature>
<protein>
    <submittedName>
        <fullName evidence="3">Unnamed product</fullName>
    </submittedName>
</protein>
<dbReference type="RefSeq" id="XP_003081156.2">
    <property type="nucleotide sequence ID" value="XM_003081108.2"/>
</dbReference>
<keyword evidence="1" id="KW-0472">Membrane</keyword>
<evidence type="ECO:0000256" key="1">
    <source>
        <dbReference type="SAM" id="Phobius"/>
    </source>
</evidence>
<keyword evidence="4" id="KW-1185">Reference proteome</keyword>
<sequence length="384" mass="40843">MWDTGKRDASSAMRARARARGATTVVAVALAAVTSLARAESSARARDTETFVVISTSGKKCLRSRASASADLAWRSSEIAAVALASVGRTTHFERSMVGPGVRDAVVDGAVDGEACWFDDGNVEVNAKTRFVTVTTSGSVNVDVVDVVGAWAKETGVGDGARGTVGRDASAKGATEALGDGDARLLLDRRACFDGEEGDFSVRELERADVDADRRARALVERELRCFEDDATAFAQSKDARSVAFVSLEGASYVEKRFGHKSEIARWSAEVTQASIARALSSIREQADVELVVVAVSEGASQSHTARAAERKLLGVDVHGRRTAEAAHDDNDLELLTTFTRKVAQWVAAIIFIGASFAGVLALHGMPLIREPFLYTPIPGLKLD</sequence>
<comment type="caution">
    <text evidence="3">The sequence shown here is derived from an EMBL/GenBank/DDBJ whole genome shotgun (WGS) entry which is preliminary data.</text>
</comment>
<name>A0A090MA92_OSTTA</name>
<keyword evidence="2" id="KW-0732">Signal</keyword>
<dbReference type="EMBL" id="CAID01000009">
    <property type="protein sequence ID" value="CEF99019.1"/>
    <property type="molecule type" value="Genomic_DNA"/>
</dbReference>
<dbReference type="GeneID" id="9831734"/>
<reference evidence="3 4" key="2">
    <citation type="journal article" date="2014" name="BMC Genomics">
        <title>An improved genome of the model marine alga Ostreococcus tauri unfolds by assessing Illumina de novo assemblies.</title>
        <authorList>
            <person name="Blanc-Mathieu R."/>
            <person name="Verhelst B."/>
            <person name="Derelle E."/>
            <person name="Rombauts S."/>
            <person name="Bouget F.Y."/>
            <person name="Carre I."/>
            <person name="Chateau A."/>
            <person name="Eyre-Walker A."/>
            <person name="Grimsley N."/>
            <person name="Moreau H."/>
            <person name="Piegu B."/>
            <person name="Rivals E."/>
            <person name="Schackwitz W."/>
            <person name="Van de Peer Y."/>
            <person name="Piganeau G."/>
        </authorList>
    </citation>
    <scope>NUCLEOTIDE SEQUENCE [LARGE SCALE GENOMIC DNA]</scope>
    <source>
        <strain evidence="4">OTTH 0595 / CCAP 157/2 / RCC745</strain>
    </source>
</reference>
<evidence type="ECO:0000256" key="2">
    <source>
        <dbReference type="SAM" id="SignalP"/>
    </source>
</evidence>
<accession>A0A090MA92</accession>
<reference evidence="4" key="1">
    <citation type="journal article" date="2006" name="Proc. Natl. Acad. Sci. U.S.A.">
        <title>Genome analysis of the smallest free-living eukaryote Ostreococcus tauri unveils many unique features.</title>
        <authorList>
            <person name="Derelle E."/>
            <person name="Ferraz C."/>
            <person name="Rombauts S."/>
            <person name="Rouze P."/>
            <person name="Worden A.Z."/>
            <person name="Robbens S."/>
            <person name="Partensky F."/>
            <person name="Degroeve S."/>
            <person name="Echeynie S."/>
            <person name="Cooke R."/>
            <person name="Saeys Y."/>
            <person name="Wuyts J."/>
            <person name="Jabbari K."/>
            <person name="Bowler C."/>
            <person name="Panaud O."/>
            <person name="Piegu B."/>
            <person name="Ball S.G."/>
            <person name="Ral J.-P."/>
            <person name="Bouget F.-Y."/>
            <person name="Piganeau G."/>
            <person name="De Baets B."/>
            <person name="Picard A."/>
            <person name="Delseny M."/>
            <person name="Demaille J."/>
            <person name="Van de Peer Y."/>
            <person name="Moreau H."/>
        </authorList>
    </citation>
    <scope>NUCLEOTIDE SEQUENCE [LARGE SCALE GENOMIC DNA]</scope>
    <source>
        <strain evidence="4">OTTH 0595 / CCAP 157/2 / RCC745</strain>
    </source>
</reference>
<gene>
    <name evidence="3" type="ORF">OT_ostta09g01690</name>
</gene>
<feature type="chain" id="PRO_5001859454" evidence="2">
    <location>
        <begin position="40"/>
        <end position="384"/>
    </location>
</feature>
<keyword evidence="1" id="KW-1133">Transmembrane helix</keyword>
<keyword evidence="1" id="KW-0812">Transmembrane</keyword>
<evidence type="ECO:0000313" key="3">
    <source>
        <dbReference type="EMBL" id="CEF99019.1"/>
    </source>
</evidence>